<gene>
    <name evidence="1" type="ordered locus">RHECIAT_CH0001276</name>
</gene>
<organism evidence="1 2">
    <name type="scientific">Rhizobium etli (strain CIAT 652)</name>
    <dbReference type="NCBI Taxonomy" id="491916"/>
    <lineage>
        <taxon>Bacteria</taxon>
        <taxon>Pseudomonadati</taxon>
        <taxon>Pseudomonadota</taxon>
        <taxon>Alphaproteobacteria</taxon>
        <taxon>Hyphomicrobiales</taxon>
        <taxon>Rhizobiaceae</taxon>
        <taxon>Rhizobium/Agrobacterium group</taxon>
        <taxon>Rhizobium</taxon>
    </lineage>
</organism>
<protein>
    <submittedName>
        <fullName evidence="1">Uncharacterized protein</fullName>
    </submittedName>
</protein>
<dbReference type="KEGG" id="rec:RHECIAT_CH0001276"/>
<dbReference type="Proteomes" id="UP000008817">
    <property type="component" value="Chromosome"/>
</dbReference>
<proteinExistence type="predicted"/>
<dbReference type="EMBL" id="CP001074">
    <property type="protein sequence ID" value="ACE90257.1"/>
    <property type="molecule type" value="Genomic_DNA"/>
</dbReference>
<sequence length="139" mass="15485">MLMGSPSSPHDGASARCRNGENGFGIMRKRVESLIRQRRGHHFQNCHINMMFFARRLLRGKRFNAKTATCLIASHPVQAPPVPAWIYRPRKLATIVAGAMTPASPGIYDDGKTMGDADIASIRTRRRLASSSWHSNLNE</sequence>
<evidence type="ECO:0000313" key="1">
    <source>
        <dbReference type="EMBL" id="ACE90257.1"/>
    </source>
</evidence>
<reference evidence="1 2" key="1">
    <citation type="submission" date="2008-04" db="EMBL/GenBank/DDBJ databases">
        <title>Genome diversity and DNA divergence of Rhizobium etli.</title>
        <authorList>
            <person name="Gonzalez V."/>
            <person name="Acosta J.L."/>
            <person name="Santamaria R.I."/>
            <person name="Bustos P."/>
            <person name="Hernandez-Gonzalez I.L."/>
            <person name="Fernandez J.L."/>
            <person name="Diaz R."/>
            <person name="Flores M."/>
            <person name="Mora J."/>
            <person name="Palacios R."/>
            <person name="Davila G."/>
        </authorList>
    </citation>
    <scope>NUCLEOTIDE SEQUENCE [LARGE SCALE GENOMIC DNA]</scope>
    <source>
        <strain evidence="1 2">CIAT 652</strain>
    </source>
</reference>
<accession>B3PTJ7</accession>
<dbReference type="HOGENOM" id="CLU_1843500_0_0_5"/>
<name>B3PTJ7_RHIE6</name>
<evidence type="ECO:0000313" key="2">
    <source>
        <dbReference type="Proteomes" id="UP000008817"/>
    </source>
</evidence>
<dbReference type="AlphaFoldDB" id="B3PTJ7"/>